<sequence>MGQGYSSISKCIFIVPLSSVPGIRWLRFVSSNSQCHWLSYCTICAEWENVGLGMRTWECTLEYTRSAVVHFLIG</sequence>
<evidence type="ECO:0000313" key="1">
    <source>
        <dbReference type="EMBL" id="JAH55660.1"/>
    </source>
</evidence>
<reference evidence="1" key="1">
    <citation type="submission" date="2014-11" db="EMBL/GenBank/DDBJ databases">
        <authorList>
            <person name="Amaro Gonzalez C."/>
        </authorList>
    </citation>
    <scope>NUCLEOTIDE SEQUENCE</scope>
</reference>
<dbReference type="AlphaFoldDB" id="A0A0E9TRY2"/>
<name>A0A0E9TRY2_ANGAN</name>
<protein>
    <submittedName>
        <fullName evidence="1">Uncharacterized protein</fullName>
    </submittedName>
</protein>
<reference evidence="1" key="2">
    <citation type="journal article" date="2015" name="Fish Shellfish Immunol.">
        <title>Early steps in the European eel (Anguilla anguilla)-Vibrio vulnificus interaction in the gills: Role of the RtxA13 toxin.</title>
        <authorList>
            <person name="Callol A."/>
            <person name="Pajuelo D."/>
            <person name="Ebbesson L."/>
            <person name="Teles M."/>
            <person name="MacKenzie S."/>
            <person name="Amaro C."/>
        </authorList>
    </citation>
    <scope>NUCLEOTIDE SEQUENCE</scope>
</reference>
<accession>A0A0E9TRY2</accession>
<dbReference type="EMBL" id="GBXM01052917">
    <property type="protein sequence ID" value="JAH55660.1"/>
    <property type="molecule type" value="Transcribed_RNA"/>
</dbReference>
<proteinExistence type="predicted"/>
<organism evidence="1">
    <name type="scientific">Anguilla anguilla</name>
    <name type="common">European freshwater eel</name>
    <name type="synonym">Muraena anguilla</name>
    <dbReference type="NCBI Taxonomy" id="7936"/>
    <lineage>
        <taxon>Eukaryota</taxon>
        <taxon>Metazoa</taxon>
        <taxon>Chordata</taxon>
        <taxon>Craniata</taxon>
        <taxon>Vertebrata</taxon>
        <taxon>Euteleostomi</taxon>
        <taxon>Actinopterygii</taxon>
        <taxon>Neopterygii</taxon>
        <taxon>Teleostei</taxon>
        <taxon>Anguilliformes</taxon>
        <taxon>Anguillidae</taxon>
        <taxon>Anguilla</taxon>
    </lineage>
</organism>